<name>A0A974PGB2_9BACL</name>
<protein>
    <recommendedName>
        <fullName evidence="3">histidine kinase</fullName>
        <ecNumber evidence="3">2.7.13.3</ecNumber>
    </recommendedName>
</protein>
<dbReference type="InterPro" id="IPR003661">
    <property type="entry name" value="HisK_dim/P_dom"/>
</dbReference>
<dbReference type="CDD" id="cd00082">
    <property type="entry name" value="HisKA"/>
    <property type="match status" value="1"/>
</dbReference>
<dbReference type="SUPFAM" id="SSF55874">
    <property type="entry name" value="ATPase domain of HSP90 chaperone/DNA topoisomerase II/histidine kinase"/>
    <property type="match status" value="1"/>
</dbReference>
<keyword evidence="5" id="KW-0808">Transferase</keyword>
<feature type="transmembrane region" description="Helical" evidence="10">
    <location>
        <begin position="48"/>
        <end position="69"/>
    </location>
</feature>
<evidence type="ECO:0000313" key="12">
    <source>
        <dbReference type="EMBL" id="QQZ63286.1"/>
    </source>
</evidence>
<evidence type="ECO:0000256" key="7">
    <source>
        <dbReference type="ARBA" id="ARBA00022777"/>
    </source>
</evidence>
<proteinExistence type="predicted"/>
<dbReference type="SMART" id="SM00387">
    <property type="entry name" value="HATPase_c"/>
    <property type="match status" value="1"/>
</dbReference>
<evidence type="ECO:0000313" key="13">
    <source>
        <dbReference type="Proteomes" id="UP000595841"/>
    </source>
</evidence>
<dbReference type="Gene3D" id="1.10.287.130">
    <property type="match status" value="1"/>
</dbReference>
<evidence type="ECO:0000256" key="1">
    <source>
        <dbReference type="ARBA" id="ARBA00000085"/>
    </source>
</evidence>
<keyword evidence="6" id="KW-0547">Nucleotide-binding</keyword>
<feature type="transmembrane region" description="Helical" evidence="10">
    <location>
        <begin position="12"/>
        <end position="36"/>
    </location>
</feature>
<dbReference type="GO" id="GO:0005524">
    <property type="term" value="F:ATP binding"/>
    <property type="evidence" value="ECO:0007669"/>
    <property type="project" value="UniProtKB-KW"/>
</dbReference>
<evidence type="ECO:0000256" key="3">
    <source>
        <dbReference type="ARBA" id="ARBA00012438"/>
    </source>
</evidence>
<dbReference type="InterPro" id="IPR036097">
    <property type="entry name" value="HisK_dim/P_sf"/>
</dbReference>
<organism evidence="12 13">
    <name type="scientific">Paenibacillus sonchi</name>
    <dbReference type="NCBI Taxonomy" id="373687"/>
    <lineage>
        <taxon>Bacteria</taxon>
        <taxon>Bacillati</taxon>
        <taxon>Bacillota</taxon>
        <taxon>Bacilli</taxon>
        <taxon>Bacillales</taxon>
        <taxon>Paenibacillaceae</taxon>
        <taxon>Paenibacillus</taxon>
        <taxon>Paenibacillus sonchi group</taxon>
    </lineage>
</organism>
<keyword evidence="10" id="KW-0472">Membrane</keyword>
<gene>
    <name evidence="12" type="ORF">JI735_12855</name>
</gene>
<dbReference type="PROSITE" id="PS50109">
    <property type="entry name" value="HIS_KIN"/>
    <property type="match status" value="1"/>
</dbReference>
<evidence type="ECO:0000256" key="5">
    <source>
        <dbReference type="ARBA" id="ARBA00022679"/>
    </source>
</evidence>
<dbReference type="KEGG" id="pson:JI735_12855"/>
<evidence type="ECO:0000256" key="9">
    <source>
        <dbReference type="ARBA" id="ARBA00023012"/>
    </source>
</evidence>
<dbReference type="InterPro" id="IPR036890">
    <property type="entry name" value="HATPase_C_sf"/>
</dbReference>
<evidence type="ECO:0000256" key="10">
    <source>
        <dbReference type="SAM" id="Phobius"/>
    </source>
</evidence>
<dbReference type="Gene3D" id="3.30.565.10">
    <property type="entry name" value="Histidine kinase-like ATPase, C-terminal domain"/>
    <property type="match status" value="1"/>
</dbReference>
<keyword evidence="10" id="KW-0812">Transmembrane</keyword>
<dbReference type="Pfam" id="PF00512">
    <property type="entry name" value="HisKA"/>
    <property type="match status" value="1"/>
</dbReference>
<dbReference type="RefSeq" id="WP_202677446.1">
    <property type="nucleotide sequence ID" value="NZ_CP068595.1"/>
</dbReference>
<evidence type="ECO:0000256" key="6">
    <source>
        <dbReference type="ARBA" id="ARBA00022741"/>
    </source>
</evidence>
<evidence type="ECO:0000259" key="11">
    <source>
        <dbReference type="PROSITE" id="PS50109"/>
    </source>
</evidence>
<dbReference type="EMBL" id="CP068595">
    <property type="protein sequence ID" value="QQZ63286.1"/>
    <property type="molecule type" value="Genomic_DNA"/>
</dbReference>
<dbReference type="InterPro" id="IPR004358">
    <property type="entry name" value="Sig_transdc_His_kin-like_C"/>
</dbReference>
<dbReference type="EC" id="2.7.13.3" evidence="3"/>
<dbReference type="SUPFAM" id="SSF47384">
    <property type="entry name" value="Homodimeric domain of signal transducing histidine kinase"/>
    <property type="match status" value="1"/>
</dbReference>
<dbReference type="PANTHER" id="PTHR45453">
    <property type="entry name" value="PHOSPHATE REGULON SENSOR PROTEIN PHOR"/>
    <property type="match status" value="1"/>
</dbReference>
<accession>A0A974PGB2</accession>
<keyword evidence="10" id="KW-1133">Transmembrane helix</keyword>
<dbReference type="PRINTS" id="PR00344">
    <property type="entry name" value="BCTRLSENSOR"/>
</dbReference>
<keyword evidence="7 12" id="KW-0418">Kinase</keyword>
<dbReference type="Pfam" id="PF02518">
    <property type="entry name" value="HATPase_c"/>
    <property type="match status" value="1"/>
</dbReference>
<evidence type="ECO:0000256" key="4">
    <source>
        <dbReference type="ARBA" id="ARBA00022553"/>
    </source>
</evidence>
<evidence type="ECO:0000256" key="8">
    <source>
        <dbReference type="ARBA" id="ARBA00022840"/>
    </source>
</evidence>
<dbReference type="AlphaFoldDB" id="A0A974PGB2"/>
<sequence length="415" mass="47561">MTGVLRVGLRLLLFLLALFVGAVAVWLVLFILFLFMRDLVPWLKGFRYMQFQIWSFLAVCLAALAFYLWSLMKPVFYMLTWLKRLAQGHYDEPSRSNWRGRPLSGNQLKLPYTLFREIIGQMSMLTLALQRTEKERRELDEKRKSWIAGVRHDLKTPLAYIRGYSSMIAAADQYSWSTAEIIQFGSLMEQKTIQVEQLIEDMNASYQLDGSEAPLSRESTEMARFIRQIVTDVADHPLAAQHTFAFNTAGEKCLDIDQRMIRRALHNLLWNAVIHNPAGCHIEAEVYWDQHGLTVEIRDNGTGIDAETLERLNAAEDDVLSARARLAGSGLGMVLAKDFVTRHGGTMTVHSKLQQGTRITLFFCFESRPDPSLGCWPVFYYIGNYCVGEFYLIFTFLYPAATSSGYYSLHIKDMR</sequence>
<dbReference type="InterPro" id="IPR003594">
    <property type="entry name" value="HATPase_dom"/>
</dbReference>
<dbReference type="SMART" id="SM00388">
    <property type="entry name" value="HisKA"/>
    <property type="match status" value="1"/>
</dbReference>
<dbReference type="InterPro" id="IPR005467">
    <property type="entry name" value="His_kinase_dom"/>
</dbReference>
<dbReference type="GO" id="GO:0005886">
    <property type="term" value="C:plasma membrane"/>
    <property type="evidence" value="ECO:0007669"/>
    <property type="project" value="TreeGrafter"/>
</dbReference>
<keyword evidence="8" id="KW-0067">ATP-binding</keyword>
<dbReference type="PANTHER" id="PTHR45453:SF1">
    <property type="entry name" value="PHOSPHATE REGULON SENSOR PROTEIN PHOR"/>
    <property type="match status" value="1"/>
</dbReference>
<keyword evidence="4" id="KW-0597">Phosphoprotein</keyword>
<feature type="domain" description="Histidine kinase" evidence="11">
    <location>
        <begin position="149"/>
        <end position="367"/>
    </location>
</feature>
<comment type="catalytic activity">
    <reaction evidence="1">
        <text>ATP + protein L-histidine = ADP + protein N-phospho-L-histidine.</text>
        <dbReference type="EC" id="2.7.13.3"/>
    </reaction>
</comment>
<comment type="subcellular location">
    <subcellularLocation>
        <location evidence="2">Membrane</location>
    </subcellularLocation>
</comment>
<reference evidence="12 13" key="1">
    <citation type="submission" date="2021-01" db="EMBL/GenBank/DDBJ databases">
        <title>Whole genome sequence of Paenibacillus sonchi LMG 24727 for comparative genomics.</title>
        <authorList>
            <person name="Lee G."/>
            <person name="Kim M.-J."/>
            <person name="Lim K."/>
            <person name="Shin J.-H."/>
        </authorList>
    </citation>
    <scope>NUCLEOTIDE SEQUENCE [LARGE SCALE GENOMIC DNA]</scope>
    <source>
        <strain evidence="12 13">LMG 24727</strain>
    </source>
</reference>
<evidence type="ECO:0000256" key="2">
    <source>
        <dbReference type="ARBA" id="ARBA00004370"/>
    </source>
</evidence>
<dbReference type="InterPro" id="IPR050351">
    <property type="entry name" value="BphY/WalK/GraS-like"/>
</dbReference>
<keyword evidence="13" id="KW-1185">Reference proteome</keyword>
<dbReference type="CDD" id="cd00075">
    <property type="entry name" value="HATPase"/>
    <property type="match status" value="1"/>
</dbReference>
<dbReference type="GO" id="GO:0000155">
    <property type="term" value="F:phosphorelay sensor kinase activity"/>
    <property type="evidence" value="ECO:0007669"/>
    <property type="project" value="InterPro"/>
</dbReference>
<dbReference type="GO" id="GO:0016036">
    <property type="term" value="P:cellular response to phosphate starvation"/>
    <property type="evidence" value="ECO:0007669"/>
    <property type="project" value="TreeGrafter"/>
</dbReference>
<keyword evidence="9" id="KW-0902">Two-component regulatory system</keyword>
<dbReference type="Proteomes" id="UP000595841">
    <property type="component" value="Chromosome"/>
</dbReference>
<dbReference type="GO" id="GO:0004721">
    <property type="term" value="F:phosphoprotein phosphatase activity"/>
    <property type="evidence" value="ECO:0007669"/>
    <property type="project" value="TreeGrafter"/>
</dbReference>